<evidence type="ECO:0000313" key="3">
    <source>
        <dbReference type="EMBL" id="MFC5192549.1"/>
    </source>
</evidence>
<name>A0ABW0BX76_9BACT</name>
<accession>A0ABW0BX76</accession>
<evidence type="ECO:0000256" key="1">
    <source>
        <dbReference type="SAM" id="Phobius"/>
    </source>
</evidence>
<feature type="transmembrane region" description="Helical" evidence="1">
    <location>
        <begin position="66"/>
        <end position="88"/>
    </location>
</feature>
<dbReference type="PANTHER" id="PTHR28008">
    <property type="entry name" value="DOMAIN PROTEIN, PUTATIVE (AFU_ORTHOLOGUE AFUA_3G10980)-RELATED"/>
    <property type="match status" value="1"/>
</dbReference>
<feature type="domain" description="VanZ-like" evidence="2">
    <location>
        <begin position="63"/>
        <end position="113"/>
    </location>
</feature>
<reference evidence="4" key="1">
    <citation type="journal article" date="2019" name="Int. J. Syst. Evol. Microbiol.">
        <title>The Global Catalogue of Microorganisms (GCM) 10K type strain sequencing project: providing services to taxonomists for standard genome sequencing and annotation.</title>
        <authorList>
            <consortium name="The Broad Institute Genomics Platform"/>
            <consortium name="The Broad Institute Genome Sequencing Center for Infectious Disease"/>
            <person name="Wu L."/>
            <person name="Ma J."/>
        </authorList>
    </citation>
    <scope>NUCLEOTIDE SEQUENCE [LARGE SCALE GENOMIC DNA]</scope>
    <source>
        <strain evidence="4">CGMCC 1.7030</strain>
    </source>
</reference>
<comment type="caution">
    <text evidence="3">The sequence shown here is derived from an EMBL/GenBank/DDBJ whole genome shotgun (WGS) entry which is preliminary data.</text>
</comment>
<organism evidence="3 4">
    <name type="scientific">Algoriphagus aquatilis</name>
    <dbReference type="NCBI Taxonomy" id="490186"/>
    <lineage>
        <taxon>Bacteria</taxon>
        <taxon>Pseudomonadati</taxon>
        <taxon>Bacteroidota</taxon>
        <taxon>Cytophagia</taxon>
        <taxon>Cytophagales</taxon>
        <taxon>Cyclobacteriaceae</taxon>
        <taxon>Algoriphagus</taxon>
    </lineage>
</organism>
<keyword evidence="1" id="KW-0812">Transmembrane</keyword>
<dbReference type="RefSeq" id="WP_377915665.1">
    <property type="nucleotide sequence ID" value="NZ_JBHSKS010000009.1"/>
</dbReference>
<keyword evidence="1" id="KW-0472">Membrane</keyword>
<dbReference type="EMBL" id="JBHSKS010000009">
    <property type="protein sequence ID" value="MFC5192549.1"/>
    <property type="molecule type" value="Genomic_DNA"/>
</dbReference>
<gene>
    <name evidence="3" type="ORF">ACFPIK_12300</name>
</gene>
<keyword evidence="1" id="KW-1133">Transmembrane helix</keyword>
<sequence>MRLFLAVSWLIFLSLAMLTPGKSLPDVNLFDFQDKLIHLLCFITQSYLWCGIGVDKSGKIPTNKRLWFNFAMFGILIGIFLETAQLLIPNRAFEWMDLIVNIFGGSIGFLAYLRWPSIKFILE</sequence>
<feature type="transmembrane region" description="Helical" evidence="1">
    <location>
        <begin position="94"/>
        <end position="113"/>
    </location>
</feature>
<protein>
    <submittedName>
        <fullName evidence="3">VanZ family protein</fullName>
    </submittedName>
</protein>
<dbReference type="Proteomes" id="UP001596163">
    <property type="component" value="Unassembled WGS sequence"/>
</dbReference>
<dbReference type="PANTHER" id="PTHR28008:SF1">
    <property type="entry name" value="DOMAIN PROTEIN, PUTATIVE (AFU_ORTHOLOGUE AFUA_3G10980)-RELATED"/>
    <property type="match status" value="1"/>
</dbReference>
<evidence type="ECO:0000313" key="4">
    <source>
        <dbReference type="Proteomes" id="UP001596163"/>
    </source>
</evidence>
<feature type="transmembrane region" description="Helical" evidence="1">
    <location>
        <begin position="35"/>
        <end position="54"/>
    </location>
</feature>
<dbReference type="InterPro" id="IPR006976">
    <property type="entry name" value="VanZ-like"/>
</dbReference>
<keyword evidence="4" id="KW-1185">Reference proteome</keyword>
<dbReference type="Pfam" id="PF04892">
    <property type="entry name" value="VanZ"/>
    <property type="match status" value="1"/>
</dbReference>
<evidence type="ECO:0000259" key="2">
    <source>
        <dbReference type="Pfam" id="PF04892"/>
    </source>
</evidence>
<proteinExistence type="predicted"/>